<feature type="non-terminal residue" evidence="1">
    <location>
        <position position="120"/>
    </location>
</feature>
<accession>A0A0F9H6N7</accession>
<comment type="caution">
    <text evidence="1">The sequence shown here is derived from an EMBL/GenBank/DDBJ whole genome shotgun (WGS) entry which is preliminary data.</text>
</comment>
<sequence length="120" mass="13239">MKIYKTTIFRDANNVIGLSASEKTQHIADTTDFDNNFKASATLVGDITLPESRPVLFQDWTALKTIFTNPSDLFYVEVNTDRYEIYFNISPSASVGSYGPISVGITATEIVPANPDRIAL</sequence>
<name>A0A0F9H6N7_9ZZZZ</name>
<reference evidence="1" key="1">
    <citation type="journal article" date="2015" name="Nature">
        <title>Complex archaea that bridge the gap between prokaryotes and eukaryotes.</title>
        <authorList>
            <person name="Spang A."/>
            <person name="Saw J.H."/>
            <person name="Jorgensen S.L."/>
            <person name="Zaremba-Niedzwiedzka K."/>
            <person name="Martijn J."/>
            <person name="Lind A.E."/>
            <person name="van Eijk R."/>
            <person name="Schleper C."/>
            <person name="Guy L."/>
            <person name="Ettema T.J."/>
        </authorList>
    </citation>
    <scope>NUCLEOTIDE SEQUENCE</scope>
</reference>
<dbReference type="EMBL" id="LAZR01015927">
    <property type="protein sequence ID" value="KKM06725.1"/>
    <property type="molecule type" value="Genomic_DNA"/>
</dbReference>
<protein>
    <submittedName>
        <fullName evidence="1">Uncharacterized protein</fullName>
    </submittedName>
</protein>
<gene>
    <name evidence="1" type="ORF">LCGC14_1741080</name>
</gene>
<dbReference type="AlphaFoldDB" id="A0A0F9H6N7"/>
<evidence type="ECO:0000313" key="1">
    <source>
        <dbReference type="EMBL" id="KKM06725.1"/>
    </source>
</evidence>
<proteinExistence type="predicted"/>
<organism evidence="1">
    <name type="scientific">marine sediment metagenome</name>
    <dbReference type="NCBI Taxonomy" id="412755"/>
    <lineage>
        <taxon>unclassified sequences</taxon>
        <taxon>metagenomes</taxon>
        <taxon>ecological metagenomes</taxon>
    </lineage>
</organism>